<keyword evidence="1" id="KW-0812">Transmembrane</keyword>
<organism evidence="2 3">
    <name type="scientific">Pleurostoma richardsiae</name>
    <dbReference type="NCBI Taxonomy" id="41990"/>
    <lineage>
        <taxon>Eukaryota</taxon>
        <taxon>Fungi</taxon>
        <taxon>Dikarya</taxon>
        <taxon>Ascomycota</taxon>
        <taxon>Pezizomycotina</taxon>
        <taxon>Sordariomycetes</taxon>
        <taxon>Sordariomycetidae</taxon>
        <taxon>Calosphaeriales</taxon>
        <taxon>Pleurostomataceae</taxon>
        <taxon>Pleurostoma</taxon>
    </lineage>
</organism>
<proteinExistence type="predicted"/>
<dbReference type="AlphaFoldDB" id="A0AA38RJY7"/>
<dbReference type="InterPro" id="IPR013901">
    <property type="entry name" value="Anthrone_oxy"/>
</dbReference>
<name>A0AA38RJY7_9PEZI</name>
<comment type="caution">
    <text evidence="2">The sequence shown here is derived from an EMBL/GenBank/DDBJ whole genome shotgun (WGS) entry which is preliminary data.</text>
</comment>
<feature type="transmembrane region" description="Helical" evidence="1">
    <location>
        <begin position="95"/>
        <end position="114"/>
    </location>
</feature>
<reference evidence="2" key="1">
    <citation type="submission" date="2022-07" db="EMBL/GenBank/DDBJ databases">
        <title>Fungi with potential for degradation of polypropylene.</title>
        <authorList>
            <person name="Gostincar C."/>
        </authorList>
    </citation>
    <scope>NUCLEOTIDE SEQUENCE</scope>
    <source>
        <strain evidence="2">EXF-13308</strain>
    </source>
</reference>
<accession>A0AA38RJY7</accession>
<evidence type="ECO:0000313" key="2">
    <source>
        <dbReference type="EMBL" id="KAJ9138444.1"/>
    </source>
</evidence>
<dbReference type="EMBL" id="JANBVO010000030">
    <property type="protein sequence ID" value="KAJ9138444.1"/>
    <property type="molecule type" value="Genomic_DNA"/>
</dbReference>
<evidence type="ECO:0008006" key="4">
    <source>
        <dbReference type="Google" id="ProtNLM"/>
    </source>
</evidence>
<protein>
    <recommendedName>
        <fullName evidence="4">DUF1772-domain-containing protein</fullName>
    </recommendedName>
</protein>
<sequence>MTALQNIPLAAYPLGAGLLVTSSFLFGNVGLSLVGPLPIIKGEIGTIELSTKSRLRIWRLFFDEAAFYVLRGTPLTMALHLAVPFLSPSPLARNLAIASAVWSALVIAYTGAAIQPTNKSLIALDDREVLAEAEDKEANRLIAQWDRLHKGRFLMYGGAWAAGLGALIATLT</sequence>
<feature type="transmembrane region" description="Helical" evidence="1">
    <location>
        <begin position="153"/>
        <end position="171"/>
    </location>
</feature>
<keyword evidence="1" id="KW-1133">Transmembrane helix</keyword>
<feature type="transmembrane region" description="Helical" evidence="1">
    <location>
        <begin position="12"/>
        <end position="39"/>
    </location>
</feature>
<evidence type="ECO:0000256" key="1">
    <source>
        <dbReference type="SAM" id="Phobius"/>
    </source>
</evidence>
<dbReference type="Proteomes" id="UP001174694">
    <property type="component" value="Unassembled WGS sequence"/>
</dbReference>
<gene>
    <name evidence="2" type="ORF">NKR23_g8444</name>
</gene>
<keyword evidence="3" id="KW-1185">Reference proteome</keyword>
<evidence type="ECO:0000313" key="3">
    <source>
        <dbReference type="Proteomes" id="UP001174694"/>
    </source>
</evidence>
<dbReference type="Pfam" id="PF08592">
    <property type="entry name" value="Anthrone_oxy"/>
    <property type="match status" value="1"/>
</dbReference>
<keyword evidence="1" id="KW-0472">Membrane</keyword>